<reference evidence="4 5" key="1">
    <citation type="submission" date="2019-05" db="EMBL/GenBank/DDBJ databases">
        <title>Draft genome sequence of Actinomadura sp. 14C53.</title>
        <authorList>
            <person name="Saricaoglu S."/>
            <person name="Isik K."/>
        </authorList>
    </citation>
    <scope>NUCLEOTIDE SEQUENCE [LARGE SCALE GENOMIC DNA]</scope>
    <source>
        <strain evidence="4 5">14C53</strain>
    </source>
</reference>
<evidence type="ECO:0000256" key="3">
    <source>
        <dbReference type="SAM" id="MobiDB-lite"/>
    </source>
</evidence>
<organism evidence="4 5">
    <name type="scientific">Actinomadura soli</name>
    <dbReference type="NCBI Taxonomy" id="2508997"/>
    <lineage>
        <taxon>Bacteria</taxon>
        <taxon>Bacillati</taxon>
        <taxon>Actinomycetota</taxon>
        <taxon>Actinomycetes</taxon>
        <taxon>Streptosporangiales</taxon>
        <taxon>Thermomonosporaceae</taxon>
        <taxon>Actinomadura</taxon>
    </lineage>
</organism>
<dbReference type="InterPro" id="IPR018376">
    <property type="entry name" value="Enoyl-CoA_hyd/isom_CS"/>
</dbReference>
<sequence>MDYATILYEVDDAVATITLNRPEVMNALSSDLERELHDALHHAGADPDVRAIVLTGAGRAFCSGYDMAAVDGGGTTDGANASDPASRYPADVIGGWYERNQAELDHLREIWSLPKPVIAAVNGWCMGGGFWYALACDITIASAGAVFAQPEVRMTSSSIFLFAALCGWKNANRYALTGDHFDAAEALRIGVVNEVVAPEELLPAARRLGRRIAQVPAASVRLNKAITMQGLRAAGIDSGLLLNGALNAMAHSSYGPERERLNAAKAEGGLRAFLGARDDPFRPEPFGPRSAGPGE</sequence>
<dbReference type="EMBL" id="VCKW01000012">
    <property type="protein sequence ID" value="TMR06594.1"/>
    <property type="molecule type" value="Genomic_DNA"/>
</dbReference>
<evidence type="ECO:0000313" key="4">
    <source>
        <dbReference type="EMBL" id="TMR06594.1"/>
    </source>
</evidence>
<dbReference type="PANTHER" id="PTHR43802">
    <property type="entry name" value="ENOYL-COA HYDRATASE"/>
    <property type="match status" value="1"/>
</dbReference>
<dbReference type="Proteomes" id="UP000309174">
    <property type="component" value="Unassembled WGS sequence"/>
</dbReference>
<accession>A0A5C4JL05</accession>
<dbReference type="RefSeq" id="WP_138643634.1">
    <property type="nucleotide sequence ID" value="NZ_VCKW01000012.1"/>
</dbReference>
<proteinExistence type="inferred from homology"/>
<dbReference type="InterPro" id="IPR001753">
    <property type="entry name" value="Enoyl-CoA_hydra/iso"/>
</dbReference>
<keyword evidence="4" id="KW-0413">Isomerase</keyword>
<gene>
    <name evidence="4" type="ORF">ETD83_03825</name>
</gene>
<dbReference type="GO" id="GO:0016853">
    <property type="term" value="F:isomerase activity"/>
    <property type="evidence" value="ECO:0007669"/>
    <property type="project" value="UniProtKB-KW"/>
</dbReference>
<dbReference type="OrthoDB" id="9807606at2"/>
<dbReference type="AlphaFoldDB" id="A0A5C4JL05"/>
<evidence type="ECO:0000256" key="2">
    <source>
        <dbReference type="RuleBase" id="RU003707"/>
    </source>
</evidence>
<dbReference type="Pfam" id="PF00378">
    <property type="entry name" value="ECH_1"/>
    <property type="match status" value="2"/>
</dbReference>
<evidence type="ECO:0000256" key="1">
    <source>
        <dbReference type="ARBA" id="ARBA00005254"/>
    </source>
</evidence>
<keyword evidence="5" id="KW-1185">Reference proteome</keyword>
<dbReference type="PANTHER" id="PTHR43802:SF1">
    <property type="entry name" value="IP11341P-RELATED"/>
    <property type="match status" value="1"/>
</dbReference>
<dbReference type="InterPro" id="IPR029045">
    <property type="entry name" value="ClpP/crotonase-like_dom_sf"/>
</dbReference>
<name>A0A5C4JL05_9ACTN</name>
<dbReference type="Gene3D" id="3.90.226.10">
    <property type="entry name" value="2-enoyl-CoA Hydratase, Chain A, domain 1"/>
    <property type="match status" value="1"/>
</dbReference>
<feature type="region of interest" description="Disordered" evidence="3">
    <location>
        <begin position="274"/>
        <end position="295"/>
    </location>
</feature>
<dbReference type="PROSITE" id="PS00166">
    <property type="entry name" value="ENOYL_COA_HYDRATASE"/>
    <property type="match status" value="1"/>
</dbReference>
<dbReference type="CDD" id="cd06558">
    <property type="entry name" value="crotonase-like"/>
    <property type="match status" value="1"/>
</dbReference>
<comment type="similarity">
    <text evidence="1 2">Belongs to the enoyl-CoA hydratase/isomerase family.</text>
</comment>
<dbReference type="SUPFAM" id="SSF52096">
    <property type="entry name" value="ClpP/crotonase"/>
    <property type="match status" value="1"/>
</dbReference>
<comment type="caution">
    <text evidence="4">The sequence shown here is derived from an EMBL/GenBank/DDBJ whole genome shotgun (WGS) entry which is preliminary data.</text>
</comment>
<protein>
    <submittedName>
        <fullName evidence="4">Enoyl-CoA hydratase/isomerase family protein</fullName>
    </submittedName>
</protein>
<evidence type="ECO:0000313" key="5">
    <source>
        <dbReference type="Proteomes" id="UP000309174"/>
    </source>
</evidence>